<evidence type="ECO:0000313" key="7">
    <source>
        <dbReference type="EMBL" id="MBS2546631.1"/>
    </source>
</evidence>
<dbReference type="EMBL" id="JAAFYZ010000016">
    <property type="protein sequence ID" value="MBS2546631.1"/>
    <property type="molecule type" value="Genomic_DNA"/>
</dbReference>
<name>A0ABS5KKR7_9ACTN</name>
<organism evidence="7 8">
    <name type="scientific">Catenulispora pinistramenti</name>
    <dbReference type="NCBI Taxonomy" id="2705254"/>
    <lineage>
        <taxon>Bacteria</taxon>
        <taxon>Bacillati</taxon>
        <taxon>Actinomycetota</taxon>
        <taxon>Actinomycetes</taxon>
        <taxon>Catenulisporales</taxon>
        <taxon>Catenulisporaceae</taxon>
        <taxon>Catenulispora</taxon>
    </lineage>
</organism>
<evidence type="ECO:0008006" key="9">
    <source>
        <dbReference type="Google" id="ProtNLM"/>
    </source>
</evidence>
<dbReference type="InterPro" id="IPR003451">
    <property type="entry name" value="LytB/IspH"/>
</dbReference>
<gene>
    <name evidence="7" type="ORF">KGQ19_07100</name>
</gene>
<evidence type="ECO:0000256" key="6">
    <source>
        <dbReference type="SAM" id="MobiDB-lite"/>
    </source>
</evidence>
<dbReference type="PANTHER" id="PTHR30426">
    <property type="entry name" value="4-HYDROXY-3-METHYLBUT-2-ENYL DIPHOSPHATE REDUCTASE"/>
    <property type="match status" value="1"/>
</dbReference>
<dbReference type="Gene3D" id="3.40.50.11270">
    <property type="match status" value="1"/>
</dbReference>
<feature type="region of interest" description="Disordered" evidence="6">
    <location>
        <begin position="145"/>
        <end position="168"/>
    </location>
</feature>
<dbReference type="Proteomes" id="UP000730482">
    <property type="component" value="Unassembled WGS sequence"/>
</dbReference>
<protein>
    <recommendedName>
        <fullName evidence="9">4-hydroxy-3-methylbut-2-enyl diphosphate reductase</fullName>
    </recommendedName>
</protein>
<evidence type="ECO:0000256" key="2">
    <source>
        <dbReference type="ARBA" id="ARBA00022485"/>
    </source>
</evidence>
<evidence type="ECO:0000313" key="8">
    <source>
        <dbReference type="Proteomes" id="UP000730482"/>
    </source>
</evidence>
<keyword evidence="5" id="KW-0411">Iron-sulfur</keyword>
<keyword evidence="4" id="KW-0408">Iron</keyword>
<keyword evidence="3" id="KW-0479">Metal-binding</keyword>
<comment type="cofactor">
    <cofactor evidence="1">
        <name>[4Fe-4S] cluster</name>
        <dbReference type="ChEBI" id="CHEBI:49883"/>
    </cofactor>
</comment>
<dbReference type="PANTHER" id="PTHR30426:SF0">
    <property type="entry name" value="4-HYDROXY-3-METHYLBUT-2-ENYL DIPHOSPHATE REDUCTASE"/>
    <property type="match status" value="1"/>
</dbReference>
<keyword evidence="8" id="KW-1185">Reference proteome</keyword>
<proteinExistence type="predicted"/>
<accession>A0ABS5KKR7</accession>
<reference evidence="7 8" key="1">
    <citation type="submission" date="2020-02" db="EMBL/GenBank/DDBJ databases">
        <title>Acidophilic actinobacteria isolated from forest soil.</title>
        <authorList>
            <person name="Golinska P."/>
        </authorList>
    </citation>
    <scope>NUCLEOTIDE SEQUENCE [LARGE SCALE GENOMIC DNA]</scope>
    <source>
        <strain evidence="7 8">NL8</strain>
    </source>
</reference>
<comment type="caution">
    <text evidence="7">The sequence shown here is derived from an EMBL/GenBank/DDBJ whole genome shotgun (WGS) entry which is preliminary data.</text>
</comment>
<keyword evidence="2" id="KW-0004">4Fe-4S</keyword>
<dbReference type="Pfam" id="PF02401">
    <property type="entry name" value="LYTB"/>
    <property type="match status" value="1"/>
</dbReference>
<sequence>MAGKETGRKVLLAAPRGYCAGVERAIRIVQDAIEQYGPPVYVRKQIVHNTHVVADLAGRGAVFVDELCDVPDGAVVVYSAHGVAPEVRGQAHLVQDAGQADPGWLRAARTVGVTAGASAPEHPVAGVLAWLSRHGADDVEQVTTAHEDIRFSGPPMPERAPSAADRRP</sequence>
<evidence type="ECO:0000256" key="5">
    <source>
        <dbReference type="ARBA" id="ARBA00023014"/>
    </source>
</evidence>
<evidence type="ECO:0000256" key="4">
    <source>
        <dbReference type="ARBA" id="ARBA00023004"/>
    </source>
</evidence>
<evidence type="ECO:0000256" key="1">
    <source>
        <dbReference type="ARBA" id="ARBA00001966"/>
    </source>
</evidence>
<evidence type="ECO:0000256" key="3">
    <source>
        <dbReference type="ARBA" id="ARBA00022723"/>
    </source>
</evidence>